<dbReference type="Proteomes" id="UP000289856">
    <property type="component" value="Chromosome"/>
</dbReference>
<keyword evidence="3" id="KW-1185">Reference proteome</keyword>
<dbReference type="EMBL" id="AP019400">
    <property type="protein sequence ID" value="BBI31464.1"/>
    <property type="molecule type" value="Genomic_DNA"/>
</dbReference>
<dbReference type="InterPro" id="IPR019715">
    <property type="entry name" value="Haemolysin_XhlA"/>
</dbReference>
<dbReference type="AlphaFoldDB" id="A0A3T1D055"/>
<accession>A0A3T1D055</accession>
<dbReference type="RefSeq" id="WP_130605300.1">
    <property type="nucleotide sequence ID" value="NZ_AP019400.1"/>
</dbReference>
<protein>
    <submittedName>
        <fullName evidence="2">Phage protein</fullName>
    </submittedName>
</protein>
<organism evidence="2 3">
    <name type="scientific">Cohnella abietis</name>
    <dbReference type="NCBI Taxonomy" id="2507935"/>
    <lineage>
        <taxon>Bacteria</taxon>
        <taxon>Bacillati</taxon>
        <taxon>Bacillota</taxon>
        <taxon>Bacilli</taxon>
        <taxon>Bacillales</taxon>
        <taxon>Paenibacillaceae</taxon>
        <taxon>Cohnella</taxon>
    </lineage>
</organism>
<dbReference type="Pfam" id="PF10779">
    <property type="entry name" value="XhlA"/>
    <property type="match status" value="1"/>
</dbReference>
<evidence type="ECO:0000313" key="2">
    <source>
        <dbReference type="EMBL" id="BBI31464.1"/>
    </source>
</evidence>
<sequence length="86" mass="9430">MSSEEARVLSDIRERVVRLETKIDAMTDVRDTAEAARDAAIEALQMAKSAHKQVDEIADNQRWLWRTVVGAILAAVIAAVVKLQGG</sequence>
<name>A0A3T1D055_9BACL</name>
<reference evidence="2 3" key="1">
    <citation type="submission" date="2019-01" db="EMBL/GenBank/DDBJ databases">
        <title>Complete genome sequence of Cohnella hallensis HS21 isolated from Korean fir (Abies koreana) rhizospheric soil.</title>
        <authorList>
            <person name="Jiang L."/>
            <person name="Kang S.W."/>
            <person name="Kim S."/>
            <person name="Jung J."/>
            <person name="Kim C.Y."/>
            <person name="Kim D.H."/>
            <person name="Kim S.W."/>
            <person name="Lee J."/>
        </authorList>
    </citation>
    <scope>NUCLEOTIDE SEQUENCE [LARGE SCALE GENOMIC DNA]</scope>
    <source>
        <strain evidence="2 3">HS21</strain>
    </source>
</reference>
<proteinExistence type="predicted"/>
<keyword evidence="1" id="KW-0472">Membrane</keyword>
<gene>
    <name evidence="2" type="ORF">KCTCHS21_08630</name>
</gene>
<keyword evidence="1" id="KW-0812">Transmembrane</keyword>
<evidence type="ECO:0000313" key="3">
    <source>
        <dbReference type="Proteomes" id="UP000289856"/>
    </source>
</evidence>
<feature type="transmembrane region" description="Helical" evidence="1">
    <location>
        <begin position="63"/>
        <end position="81"/>
    </location>
</feature>
<evidence type="ECO:0000256" key="1">
    <source>
        <dbReference type="SAM" id="Phobius"/>
    </source>
</evidence>
<keyword evidence="1" id="KW-1133">Transmembrane helix</keyword>
<dbReference type="KEGG" id="cohn:KCTCHS21_08630"/>